<organism evidence="1 2">
    <name type="scientific">Lithospermum erythrorhizon</name>
    <name type="common">Purple gromwell</name>
    <name type="synonym">Lithospermum officinale var. erythrorhizon</name>
    <dbReference type="NCBI Taxonomy" id="34254"/>
    <lineage>
        <taxon>Eukaryota</taxon>
        <taxon>Viridiplantae</taxon>
        <taxon>Streptophyta</taxon>
        <taxon>Embryophyta</taxon>
        <taxon>Tracheophyta</taxon>
        <taxon>Spermatophyta</taxon>
        <taxon>Magnoliopsida</taxon>
        <taxon>eudicotyledons</taxon>
        <taxon>Gunneridae</taxon>
        <taxon>Pentapetalae</taxon>
        <taxon>asterids</taxon>
        <taxon>lamiids</taxon>
        <taxon>Boraginales</taxon>
        <taxon>Boraginaceae</taxon>
        <taxon>Boraginoideae</taxon>
        <taxon>Lithospermeae</taxon>
        <taxon>Lithospermum</taxon>
    </lineage>
</organism>
<gene>
    <name evidence="1" type="ORF">LIER_25129</name>
</gene>
<dbReference type="EMBL" id="BAABME010007476">
    <property type="protein sequence ID" value="GAA0170985.1"/>
    <property type="molecule type" value="Genomic_DNA"/>
</dbReference>
<evidence type="ECO:0000313" key="2">
    <source>
        <dbReference type="Proteomes" id="UP001454036"/>
    </source>
</evidence>
<evidence type="ECO:0008006" key="3">
    <source>
        <dbReference type="Google" id="ProtNLM"/>
    </source>
</evidence>
<sequence>MESFKEGGPISRPPLLDGSHYAYCKVKMIAFLMSIDTKTWKAVSTGWTTPTVTNDTLVIVKLETDWTGEEDEATLENNKALNDIFNVVDINLTTRFETLRIEEDESITSYNNKIKQSNNYYITLIYDDSEEEDDQEGKISNFVSFAAQTKPLVDDNRLENNEDEDEMIEEELLKITSCYAPNGLS</sequence>
<evidence type="ECO:0000313" key="1">
    <source>
        <dbReference type="EMBL" id="GAA0170985.1"/>
    </source>
</evidence>
<dbReference type="Proteomes" id="UP001454036">
    <property type="component" value="Unassembled WGS sequence"/>
</dbReference>
<name>A0AAV3R521_LITER</name>
<proteinExistence type="predicted"/>
<accession>A0AAV3R521</accession>
<dbReference type="AlphaFoldDB" id="A0AAV3R521"/>
<reference evidence="1 2" key="1">
    <citation type="submission" date="2024-01" db="EMBL/GenBank/DDBJ databases">
        <title>The complete chloroplast genome sequence of Lithospermum erythrorhizon: insights into the phylogenetic relationship among Boraginaceae species and the maternal lineages of purple gromwells.</title>
        <authorList>
            <person name="Okada T."/>
            <person name="Watanabe K."/>
        </authorList>
    </citation>
    <scope>NUCLEOTIDE SEQUENCE [LARGE SCALE GENOMIC DNA]</scope>
</reference>
<keyword evidence="2" id="KW-1185">Reference proteome</keyword>
<protein>
    <recommendedName>
        <fullName evidence="3">Gag-pol polyprotein</fullName>
    </recommendedName>
</protein>
<comment type="caution">
    <text evidence="1">The sequence shown here is derived from an EMBL/GenBank/DDBJ whole genome shotgun (WGS) entry which is preliminary data.</text>
</comment>